<feature type="compositionally biased region" description="Basic and acidic residues" evidence="1">
    <location>
        <begin position="1"/>
        <end position="11"/>
    </location>
</feature>
<proteinExistence type="predicted"/>
<name>A0AAV1YE41_LUPLU</name>
<organism evidence="2 3">
    <name type="scientific">Lupinus luteus</name>
    <name type="common">European yellow lupine</name>
    <dbReference type="NCBI Taxonomy" id="3873"/>
    <lineage>
        <taxon>Eukaryota</taxon>
        <taxon>Viridiplantae</taxon>
        <taxon>Streptophyta</taxon>
        <taxon>Embryophyta</taxon>
        <taxon>Tracheophyta</taxon>
        <taxon>Spermatophyta</taxon>
        <taxon>Magnoliopsida</taxon>
        <taxon>eudicotyledons</taxon>
        <taxon>Gunneridae</taxon>
        <taxon>Pentapetalae</taxon>
        <taxon>rosids</taxon>
        <taxon>fabids</taxon>
        <taxon>Fabales</taxon>
        <taxon>Fabaceae</taxon>
        <taxon>Papilionoideae</taxon>
        <taxon>50 kb inversion clade</taxon>
        <taxon>genistoids sensu lato</taxon>
        <taxon>core genistoids</taxon>
        <taxon>Genisteae</taxon>
        <taxon>Lupinus</taxon>
    </lineage>
</organism>
<gene>
    <name evidence="2" type="ORF">LLUT_LOCUS33359</name>
</gene>
<dbReference type="EMBL" id="CAXHTB010000024">
    <property type="protein sequence ID" value="CAL0332299.1"/>
    <property type="molecule type" value="Genomic_DNA"/>
</dbReference>
<comment type="caution">
    <text evidence="2">The sequence shown here is derived from an EMBL/GenBank/DDBJ whole genome shotgun (WGS) entry which is preliminary data.</text>
</comment>
<evidence type="ECO:0000256" key="1">
    <source>
        <dbReference type="SAM" id="MobiDB-lite"/>
    </source>
</evidence>
<protein>
    <submittedName>
        <fullName evidence="2">Uncharacterized protein</fullName>
    </submittedName>
</protein>
<reference evidence="2 3" key="1">
    <citation type="submission" date="2024-03" db="EMBL/GenBank/DDBJ databases">
        <authorList>
            <person name="Martinez-Hernandez J."/>
        </authorList>
    </citation>
    <scope>NUCLEOTIDE SEQUENCE [LARGE SCALE GENOMIC DNA]</scope>
</reference>
<dbReference type="Proteomes" id="UP001497480">
    <property type="component" value="Unassembled WGS sequence"/>
</dbReference>
<accession>A0AAV1YE41</accession>
<feature type="region of interest" description="Disordered" evidence="1">
    <location>
        <begin position="1"/>
        <end position="22"/>
    </location>
</feature>
<evidence type="ECO:0000313" key="2">
    <source>
        <dbReference type="EMBL" id="CAL0332299.1"/>
    </source>
</evidence>
<sequence length="58" mass="6539">MRTEKKMRIESESILGPALPPAPPPALTSPHCHPYVCSRMILFLKKQQLYEACSARQS</sequence>
<evidence type="ECO:0000313" key="3">
    <source>
        <dbReference type="Proteomes" id="UP001497480"/>
    </source>
</evidence>
<dbReference type="AlphaFoldDB" id="A0AAV1YE41"/>
<keyword evidence="3" id="KW-1185">Reference proteome</keyword>